<accession>A0ABY7GUR0</accession>
<dbReference type="PANTHER" id="PTHR48098:SF3">
    <property type="entry name" value="IRON(III) ENTEROBACTIN ESTERASE"/>
    <property type="match status" value="1"/>
</dbReference>
<reference evidence="2" key="1">
    <citation type="submission" date="2022-11" db="EMBL/GenBank/DDBJ databases">
        <title>Minimal conservation of predation-associated metabolite biosynthetic gene clusters underscores biosynthetic potential of Myxococcota including descriptions for ten novel species: Archangium lansinium sp. nov., Myxococcus landrumus sp. nov., Nannocystis bai.</title>
        <authorList>
            <person name="Ahearne A."/>
            <person name="Stevens C."/>
            <person name="Dowd S."/>
        </authorList>
    </citation>
    <scope>NUCLEOTIDE SEQUENCE</scope>
    <source>
        <strain evidence="2">Fl3</strain>
    </source>
</reference>
<keyword evidence="2" id="KW-0378">Hydrolase</keyword>
<feature type="chain" id="PRO_5046133384" evidence="1">
    <location>
        <begin position="19"/>
        <end position="383"/>
    </location>
</feature>
<keyword evidence="1" id="KW-0732">Signal</keyword>
<dbReference type="EMBL" id="CP114040">
    <property type="protein sequence ID" value="WAS90705.1"/>
    <property type="molecule type" value="Genomic_DNA"/>
</dbReference>
<name>A0ABY7GUR0_9BACT</name>
<keyword evidence="3" id="KW-1185">Reference proteome</keyword>
<evidence type="ECO:0000256" key="1">
    <source>
        <dbReference type="SAM" id="SignalP"/>
    </source>
</evidence>
<sequence length="383" mass="42084">MRWTRLLAALAATLCACARPTRSPTIAPIERALASERPRFEPFTLRSERLSLFAGRDVTFEAMVLTPANYDPACGGPALYFLHGFGSSALRTGAGYTGDVLARDEAGVAPPLIRVFLDANHPLGHHVFADSANTGPWSTALVEELLPAIEARYGALPEPSARFLGGHSSGGWASLWLQIDHPETFGGVWSLAPDPVDFHSFTNVDLYGDDNMYRAPDGDAVPLVREGAKVVTTLETFVRADPEGRRIYASFDAVFSPRGPGGPVPLFDRETGRIDRAVVRSWEQYDIAARLRREWPTLGPRLGDKLHVIVGLEDTYYLEAPVRLLAQALAQLGGRADIVFVPGRAHVDLFDPHPELYPGGLLKRIEDEMWTNFRATHPRPRCP</sequence>
<organism evidence="2 3">
    <name type="scientific">Nannocystis punicea</name>
    <dbReference type="NCBI Taxonomy" id="2995304"/>
    <lineage>
        <taxon>Bacteria</taxon>
        <taxon>Pseudomonadati</taxon>
        <taxon>Myxococcota</taxon>
        <taxon>Polyangia</taxon>
        <taxon>Nannocystales</taxon>
        <taxon>Nannocystaceae</taxon>
        <taxon>Nannocystis</taxon>
    </lineage>
</organism>
<dbReference type="GO" id="GO:0016787">
    <property type="term" value="F:hydrolase activity"/>
    <property type="evidence" value="ECO:0007669"/>
    <property type="project" value="UniProtKB-KW"/>
</dbReference>
<dbReference type="Pfam" id="PF00756">
    <property type="entry name" value="Esterase"/>
    <property type="match status" value="1"/>
</dbReference>
<proteinExistence type="predicted"/>
<dbReference type="Gene3D" id="3.40.50.1820">
    <property type="entry name" value="alpha/beta hydrolase"/>
    <property type="match status" value="1"/>
</dbReference>
<protein>
    <submittedName>
        <fullName evidence="2">Alpha/beta hydrolase</fullName>
    </submittedName>
</protein>
<dbReference type="PANTHER" id="PTHR48098">
    <property type="entry name" value="ENTEROCHELIN ESTERASE-RELATED"/>
    <property type="match status" value="1"/>
</dbReference>
<dbReference type="PROSITE" id="PS51257">
    <property type="entry name" value="PROKAR_LIPOPROTEIN"/>
    <property type="match status" value="1"/>
</dbReference>
<dbReference type="InterPro" id="IPR000801">
    <property type="entry name" value="Esterase-like"/>
</dbReference>
<evidence type="ECO:0000313" key="3">
    <source>
        <dbReference type="Proteomes" id="UP001164459"/>
    </source>
</evidence>
<feature type="signal peptide" evidence="1">
    <location>
        <begin position="1"/>
        <end position="18"/>
    </location>
</feature>
<dbReference type="InterPro" id="IPR050583">
    <property type="entry name" value="Mycobacterial_A85_antigen"/>
</dbReference>
<dbReference type="InterPro" id="IPR029058">
    <property type="entry name" value="AB_hydrolase_fold"/>
</dbReference>
<dbReference type="RefSeq" id="WP_269033032.1">
    <property type="nucleotide sequence ID" value="NZ_CP114040.1"/>
</dbReference>
<evidence type="ECO:0000313" key="2">
    <source>
        <dbReference type="EMBL" id="WAS90705.1"/>
    </source>
</evidence>
<dbReference type="SUPFAM" id="SSF53474">
    <property type="entry name" value="alpha/beta-Hydrolases"/>
    <property type="match status" value="1"/>
</dbReference>
<dbReference type="Proteomes" id="UP001164459">
    <property type="component" value="Chromosome"/>
</dbReference>
<gene>
    <name evidence="2" type="ORF">O0S08_31345</name>
</gene>